<dbReference type="RefSeq" id="WP_220306407.1">
    <property type="nucleotide sequence ID" value="NZ_CP080590.1"/>
</dbReference>
<evidence type="ECO:0000313" key="2">
    <source>
        <dbReference type="Proteomes" id="UP000825799"/>
    </source>
</evidence>
<evidence type="ECO:0008006" key="3">
    <source>
        <dbReference type="Google" id="ProtNLM"/>
    </source>
</evidence>
<organism evidence="1 2">
    <name type="scientific">Devosia salina</name>
    <dbReference type="NCBI Taxonomy" id="2860336"/>
    <lineage>
        <taxon>Bacteria</taxon>
        <taxon>Pseudomonadati</taxon>
        <taxon>Pseudomonadota</taxon>
        <taxon>Alphaproteobacteria</taxon>
        <taxon>Hyphomicrobiales</taxon>
        <taxon>Devosiaceae</taxon>
        <taxon>Devosia</taxon>
    </lineage>
</organism>
<keyword evidence="2" id="KW-1185">Reference proteome</keyword>
<accession>A0ABX8WIX3</accession>
<dbReference type="EMBL" id="CP080590">
    <property type="protein sequence ID" value="QYO77941.1"/>
    <property type="molecule type" value="Genomic_DNA"/>
</dbReference>
<sequence length="92" mass="10297">MGTPASFWALAMRFHQDVPFFVEANEVALADYLVGGLDLEERRALAGFLDVVFAQSDAGVRLLRLWKKSKADFGFAQASDIEKFFVVVRGRL</sequence>
<evidence type="ECO:0000313" key="1">
    <source>
        <dbReference type="EMBL" id="QYO77941.1"/>
    </source>
</evidence>
<dbReference type="Proteomes" id="UP000825799">
    <property type="component" value="Chromosome"/>
</dbReference>
<gene>
    <name evidence="1" type="ORF">K1X15_05070</name>
</gene>
<protein>
    <recommendedName>
        <fullName evidence="3">CdiI immunity protein domain-containing protein</fullName>
    </recommendedName>
</protein>
<reference evidence="1 2" key="1">
    <citation type="submission" date="2021-08" db="EMBL/GenBank/DDBJ databases">
        <title>Devosia salina sp. nov., isolated from the South China Sea sediment.</title>
        <authorList>
            <person name="Zhou Z."/>
        </authorList>
    </citation>
    <scope>NUCLEOTIDE SEQUENCE [LARGE SCALE GENOMIC DNA]</scope>
    <source>
        <strain evidence="1 2">SCS-3</strain>
    </source>
</reference>
<proteinExistence type="predicted"/>
<name>A0ABX8WIX3_9HYPH</name>